<dbReference type="GO" id="GO:0005525">
    <property type="term" value="F:GTP binding"/>
    <property type="evidence" value="ECO:0007669"/>
    <property type="project" value="UniProtKB-KW"/>
</dbReference>
<comment type="caution">
    <text evidence="9">The sequence shown here is derived from an EMBL/GenBank/DDBJ whole genome shotgun (WGS) entry which is preliminary data.</text>
</comment>
<dbReference type="PANTHER" id="PTHR19136:SF81">
    <property type="entry name" value="MOLYBDENUM COFACTOR GUANYLYLTRANSFERASE"/>
    <property type="match status" value="1"/>
</dbReference>
<evidence type="ECO:0000256" key="5">
    <source>
        <dbReference type="ARBA" id="ARBA00022842"/>
    </source>
</evidence>
<protein>
    <recommendedName>
        <fullName evidence="8">MobA-like NTP transferase domain-containing protein</fullName>
    </recommendedName>
</protein>
<keyword evidence="4" id="KW-0547">Nucleotide-binding</keyword>
<evidence type="ECO:0000259" key="8">
    <source>
        <dbReference type="Pfam" id="PF12804"/>
    </source>
</evidence>
<dbReference type="PANTHER" id="PTHR19136">
    <property type="entry name" value="MOLYBDENUM COFACTOR GUANYLYLTRANSFERASE"/>
    <property type="match status" value="1"/>
</dbReference>
<dbReference type="EMBL" id="AODQ01000020">
    <property type="protein sequence ID" value="EMR03671.1"/>
    <property type="molecule type" value="Genomic_DNA"/>
</dbReference>
<dbReference type="eggNOG" id="COG0746">
    <property type="taxonomic scope" value="Bacteria"/>
</dbReference>
<evidence type="ECO:0000256" key="3">
    <source>
        <dbReference type="ARBA" id="ARBA00022723"/>
    </source>
</evidence>
<evidence type="ECO:0000313" key="9">
    <source>
        <dbReference type="EMBL" id="EMR03671.1"/>
    </source>
</evidence>
<dbReference type="OrthoDB" id="9788394at2"/>
<dbReference type="InterPro" id="IPR013482">
    <property type="entry name" value="Molybde_CF_guanTrfase"/>
</dbReference>
<dbReference type="GO" id="GO:0046872">
    <property type="term" value="F:metal ion binding"/>
    <property type="evidence" value="ECO:0007669"/>
    <property type="project" value="UniProtKB-KW"/>
</dbReference>
<keyword evidence="3" id="KW-0479">Metal-binding</keyword>
<dbReference type="GO" id="GO:0006777">
    <property type="term" value="P:Mo-molybdopterin cofactor biosynthetic process"/>
    <property type="evidence" value="ECO:0007669"/>
    <property type="project" value="UniProtKB-KW"/>
</dbReference>
<keyword evidence="1" id="KW-0963">Cytoplasm</keyword>
<dbReference type="SUPFAM" id="SSF53448">
    <property type="entry name" value="Nucleotide-diphospho-sugar transferases"/>
    <property type="match status" value="1"/>
</dbReference>
<dbReference type="Pfam" id="PF12804">
    <property type="entry name" value="NTP_transf_3"/>
    <property type="match status" value="1"/>
</dbReference>
<evidence type="ECO:0000256" key="1">
    <source>
        <dbReference type="ARBA" id="ARBA00022490"/>
    </source>
</evidence>
<evidence type="ECO:0000256" key="2">
    <source>
        <dbReference type="ARBA" id="ARBA00022679"/>
    </source>
</evidence>
<organism evidence="9 10">
    <name type="scientific">Cesiribacter andamanensis AMV16</name>
    <dbReference type="NCBI Taxonomy" id="1279009"/>
    <lineage>
        <taxon>Bacteria</taxon>
        <taxon>Pseudomonadati</taxon>
        <taxon>Bacteroidota</taxon>
        <taxon>Cytophagia</taxon>
        <taxon>Cytophagales</taxon>
        <taxon>Cesiribacteraceae</taxon>
        <taxon>Cesiribacter</taxon>
    </lineage>
</organism>
<name>M7N8Y4_9BACT</name>
<evidence type="ECO:0000313" key="10">
    <source>
        <dbReference type="Proteomes" id="UP000011910"/>
    </source>
</evidence>
<dbReference type="PROSITE" id="PS51257">
    <property type="entry name" value="PROKAR_LIPOPROTEIN"/>
    <property type="match status" value="1"/>
</dbReference>
<evidence type="ECO:0000256" key="4">
    <source>
        <dbReference type="ARBA" id="ARBA00022741"/>
    </source>
</evidence>
<dbReference type="AlphaFoldDB" id="M7N8Y4"/>
<dbReference type="STRING" id="1279009.ADICEAN_01192"/>
<evidence type="ECO:0000256" key="7">
    <source>
        <dbReference type="ARBA" id="ARBA00023150"/>
    </source>
</evidence>
<proteinExistence type="predicted"/>
<keyword evidence="5" id="KW-0460">Magnesium</keyword>
<dbReference type="InterPro" id="IPR029044">
    <property type="entry name" value="Nucleotide-diphossugar_trans"/>
</dbReference>
<keyword evidence="6" id="KW-0342">GTP-binding</keyword>
<sequence length="151" mass="15972">MSNKQTITGIVLAGCKSSRMGQDKGLMLLQGKAMVLPVIEQLQPQVAEVLLVANAPAYRQYGFRVVPDLVAEAGPMGGIYTGLTASASEYNVVLSCDMPFITAEALGKLIGQARQTQTSVWPAYRGTCSPFLACTEKLPAPAGNEPQARGI</sequence>
<dbReference type="GO" id="GO:0016779">
    <property type="term" value="F:nucleotidyltransferase activity"/>
    <property type="evidence" value="ECO:0007669"/>
    <property type="project" value="TreeGrafter"/>
</dbReference>
<dbReference type="InterPro" id="IPR025877">
    <property type="entry name" value="MobA-like_NTP_Trfase"/>
</dbReference>
<keyword evidence="10" id="KW-1185">Reference proteome</keyword>
<dbReference type="CDD" id="cd02503">
    <property type="entry name" value="MobA"/>
    <property type="match status" value="1"/>
</dbReference>
<feature type="domain" description="MobA-like NTP transferase" evidence="8">
    <location>
        <begin position="9"/>
        <end position="139"/>
    </location>
</feature>
<keyword evidence="2" id="KW-0808">Transferase</keyword>
<gene>
    <name evidence="9" type="ORF">ADICEAN_01192</name>
</gene>
<reference evidence="9 10" key="1">
    <citation type="journal article" date="2013" name="Genome Announc.">
        <title>Draft Genome Sequence of Cesiribacter andamanensis Strain AMV16T, Isolated from a Soil Sample from a Mud Volcano in the Andaman Islands, India.</title>
        <authorList>
            <person name="Shivaji S."/>
            <person name="Ara S."/>
            <person name="Begum Z."/>
            <person name="Srinivas T.N."/>
            <person name="Singh A."/>
            <person name="Kumar Pinnaka A."/>
        </authorList>
    </citation>
    <scope>NUCLEOTIDE SEQUENCE [LARGE SCALE GENOMIC DNA]</scope>
    <source>
        <strain evidence="9 10">AMV16</strain>
    </source>
</reference>
<evidence type="ECO:0000256" key="6">
    <source>
        <dbReference type="ARBA" id="ARBA00023134"/>
    </source>
</evidence>
<dbReference type="RefSeq" id="WP_009194592.1">
    <property type="nucleotide sequence ID" value="NZ_AODQ01000020.1"/>
</dbReference>
<keyword evidence="7" id="KW-0501">Molybdenum cofactor biosynthesis</keyword>
<accession>M7N8Y4</accession>
<dbReference type="Gene3D" id="3.90.550.10">
    <property type="entry name" value="Spore Coat Polysaccharide Biosynthesis Protein SpsA, Chain A"/>
    <property type="match status" value="1"/>
</dbReference>
<dbReference type="Proteomes" id="UP000011910">
    <property type="component" value="Unassembled WGS sequence"/>
</dbReference>